<evidence type="ECO:0000313" key="1">
    <source>
        <dbReference type="EMBL" id="HIH09912.1"/>
    </source>
</evidence>
<reference evidence="2" key="1">
    <citation type="journal article" date="2020" name="bioRxiv">
        <title>A rank-normalized archaeal taxonomy based on genome phylogeny resolves widespread incomplete and uneven classifications.</title>
        <authorList>
            <person name="Rinke C."/>
            <person name="Chuvochina M."/>
            <person name="Mussig A.J."/>
            <person name="Chaumeil P.-A."/>
            <person name="Waite D.W."/>
            <person name="Whitman W.B."/>
            <person name="Parks D.H."/>
            <person name="Hugenholtz P."/>
        </authorList>
    </citation>
    <scope>NUCLEOTIDE SEQUENCE [LARGE SCALE GENOMIC DNA]</scope>
</reference>
<accession>A0A7J4IWR3</accession>
<dbReference type="Proteomes" id="UP000565078">
    <property type="component" value="Unassembled WGS sequence"/>
</dbReference>
<dbReference type="AlphaFoldDB" id="A0A7J4IWR3"/>
<name>A0A7J4IWR3_9ARCH</name>
<sequence length="262" mass="29981">MMPRKALDFALVKSIREHLEADPKKPVDMLAIWDEHAGKWGKATDFLNEFLPALRMAARLANVKSPKVIRMNRPRPQILHTIKGTQFTWNRRGNSRYYRAGLDAQIKAHLIDNPSKPLDIQGYARYMGRPVNKPLSPVEVIHMRNVIKQIASRMAKELGTKLFRPPHGGYRVGIPAQKRQLLLGLLEGKGKVRTDAVIERFRKLTGIKITPEKIARLVEEIPLTQRPMLDHRGINLSDFANAKFREMLEAKKAKVPGRRRTI</sequence>
<gene>
    <name evidence="1" type="ORF">HA254_04545</name>
</gene>
<comment type="caution">
    <text evidence="1">The sequence shown here is derived from an EMBL/GenBank/DDBJ whole genome shotgun (WGS) entry which is preliminary data.</text>
</comment>
<dbReference type="EMBL" id="DUGC01000070">
    <property type="protein sequence ID" value="HIH09912.1"/>
    <property type="molecule type" value="Genomic_DNA"/>
</dbReference>
<protein>
    <submittedName>
        <fullName evidence="1">Uncharacterized protein</fullName>
    </submittedName>
</protein>
<evidence type="ECO:0000313" key="2">
    <source>
        <dbReference type="Proteomes" id="UP000565078"/>
    </source>
</evidence>
<organism evidence="1 2">
    <name type="scientific">Candidatus Iainarchaeum sp</name>
    <dbReference type="NCBI Taxonomy" id="3101447"/>
    <lineage>
        <taxon>Archaea</taxon>
        <taxon>Candidatus Iainarchaeota</taxon>
        <taxon>Candidatus Iainarchaeia</taxon>
        <taxon>Candidatus Iainarchaeales</taxon>
        <taxon>Candidatus Iainarchaeaceae</taxon>
        <taxon>Candidatus Iainarchaeum</taxon>
    </lineage>
</organism>
<proteinExistence type="predicted"/>